<name>A0A5C6A7G0_9BACT</name>
<proteinExistence type="inferred from homology"/>
<dbReference type="AlphaFoldDB" id="A0A5C6A7G0"/>
<evidence type="ECO:0000256" key="2">
    <source>
        <dbReference type="ARBA" id="ARBA00022801"/>
    </source>
</evidence>
<dbReference type="InterPro" id="IPR023296">
    <property type="entry name" value="Glyco_hydro_beta-prop_sf"/>
</dbReference>
<organism evidence="5 6">
    <name type="scientific">Neorhodopirellula pilleata</name>
    <dbReference type="NCBI Taxonomy" id="2714738"/>
    <lineage>
        <taxon>Bacteria</taxon>
        <taxon>Pseudomonadati</taxon>
        <taxon>Planctomycetota</taxon>
        <taxon>Planctomycetia</taxon>
        <taxon>Pirellulales</taxon>
        <taxon>Pirellulaceae</taxon>
        <taxon>Neorhodopirellula</taxon>
    </lineage>
</organism>
<dbReference type="SUPFAM" id="SSF75005">
    <property type="entry name" value="Arabinanase/levansucrase/invertase"/>
    <property type="match status" value="1"/>
</dbReference>
<evidence type="ECO:0000313" key="5">
    <source>
        <dbReference type="EMBL" id="TWT95449.1"/>
    </source>
</evidence>
<evidence type="ECO:0000313" key="6">
    <source>
        <dbReference type="Proteomes" id="UP000316213"/>
    </source>
</evidence>
<dbReference type="Gene3D" id="2.115.10.20">
    <property type="entry name" value="Glycosyl hydrolase domain, family 43"/>
    <property type="match status" value="1"/>
</dbReference>
<comment type="similarity">
    <text evidence="1">Belongs to the glycosyl hydrolase 32 family.</text>
</comment>
<protein>
    <recommendedName>
        <fullName evidence="4">Glycosyl hydrolase family 32 N-terminal domain-containing protein</fullName>
    </recommendedName>
</protein>
<keyword evidence="2" id="KW-0378">Hydrolase</keyword>
<dbReference type="InterPro" id="IPR013148">
    <property type="entry name" value="Glyco_hydro_32_N"/>
</dbReference>
<keyword evidence="6" id="KW-1185">Reference proteome</keyword>
<dbReference type="GO" id="GO:0016798">
    <property type="term" value="F:hydrolase activity, acting on glycosyl bonds"/>
    <property type="evidence" value="ECO:0007669"/>
    <property type="project" value="UniProtKB-KW"/>
</dbReference>
<dbReference type="RefSeq" id="WP_231603077.1">
    <property type="nucleotide sequence ID" value="NZ_SJPM01000006.1"/>
</dbReference>
<reference evidence="5 6" key="1">
    <citation type="submission" date="2019-02" db="EMBL/GenBank/DDBJ databases">
        <title>Deep-cultivation of Planctomycetes and their phenomic and genomic characterization uncovers novel biology.</title>
        <authorList>
            <person name="Wiegand S."/>
            <person name="Jogler M."/>
            <person name="Boedeker C."/>
            <person name="Pinto D."/>
            <person name="Vollmers J."/>
            <person name="Rivas-Marin E."/>
            <person name="Kohn T."/>
            <person name="Peeters S.H."/>
            <person name="Heuer A."/>
            <person name="Rast P."/>
            <person name="Oberbeckmann S."/>
            <person name="Bunk B."/>
            <person name="Jeske O."/>
            <person name="Meyerdierks A."/>
            <person name="Storesund J.E."/>
            <person name="Kallscheuer N."/>
            <person name="Luecker S."/>
            <person name="Lage O.M."/>
            <person name="Pohl T."/>
            <person name="Merkel B.J."/>
            <person name="Hornburger P."/>
            <person name="Mueller R.-W."/>
            <person name="Bruemmer F."/>
            <person name="Labrenz M."/>
            <person name="Spormann A.M."/>
            <person name="Op Den Camp H."/>
            <person name="Overmann J."/>
            <person name="Amann R."/>
            <person name="Jetten M.S.M."/>
            <person name="Mascher T."/>
            <person name="Medema M.H."/>
            <person name="Devos D.P."/>
            <person name="Kaster A.-K."/>
            <person name="Ovreas L."/>
            <person name="Rohde M."/>
            <person name="Galperin M.Y."/>
            <person name="Jogler C."/>
        </authorList>
    </citation>
    <scope>NUCLEOTIDE SEQUENCE [LARGE SCALE GENOMIC DNA]</scope>
    <source>
        <strain evidence="5 6">Pla100</strain>
    </source>
</reference>
<evidence type="ECO:0000259" key="4">
    <source>
        <dbReference type="Pfam" id="PF00251"/>
    </source>
</evidence>
<evidence type="ECO:0000256" key="3">
    <source>
        <dbReference type="ARBA" id="ARBA00023295"/>
    </source>
</evidence>
<sequence>MYSEINGTRKTLGDVDVFYHDGIYHLFHLVLPNHDYIAHAVSNNCFQWRRVENALFLGHPGSWDDSMLWTIHVTPHPFRKGWWRMFYTGISRRDQGLKQRIGMAESDNLYEWKKAPVHWQDRRSELPYDLPGRTPQPPFEQDLDSPYPLESDPKYYESEIDEGRHWVSFRDPYYFREDGSGWLLASARVNHGPITRRGCVAVMEEVGPGRFEARPPLHHPGLYDDIEVPNLFKLDSEYYLIGSMREDAKIRYWHTRQIGEPWRSYSDNVLLAAGNYAGRICHDDRGI</sequence>
<keyword evidence="3" id="KW-0326">Glycosidase</keyword>
<evidence type="ECO:0000256" key="1">
    <source>
        <dbReference type="ARBA" id="ARBA00009902"/>
    </source>
</evidence>
<feature type="domain" description="Glycosyl hydrolase family 32 N-terminal" evidence="4">
    <location>
        <begin position="17"/>
        <end position="120"/>
    </location>
</feature>
<dbReference type="EMBL" id="SJPM01000006">
    <property type="protein sequence ID" value="TWT95449.1"/>
    <property type="molecule type" value="Genomic_DNA"/>
</dbReference>
<dbReference type="Pfam" id="PF00251">
    <property type="entry name" value="Glyco_hydro_32N"/>
    <property type="match status" value="1"/>
</dbReference>
<accession>A0A5C6A7G0</accession>
<gene>
    <name evidence="5" type="ORF">Pla100_30900</name>
</gene>
<dbReference type="Proteomes" id="UP000316213">
    <property type="component" value="Unassembled WGS sequence"/>
</dbReference>
<comment type="caution">
    <text evidence="5">The sequence shown here is derived from an EMBL/GenBank/DDBJ whole genome shotgun (WGS) entry which is preliminary data.</text>
</comment>